<feature type="domain" description="Peptidase M1 alanyl aminopeptidase C-terminal" evidence="3">
    <location>
        <begin position="172"/>
        <end position="208"/>
    </location>
</feature>
<evidence type="ECO:0000259" key="2">
    <source>
        <dbReference type="Pfam" id="PF11940"/>
    </source>
</evidence>
<dbReference type="Pfam" id="PF17432">
    <property type="entry name" value="DUF3458_C"/>
    <property type="match status" value="1"/>
</dbReference>
<dbReference type="FunFam" id="2.60.40.1840:FF:000001">
    <property type="entry name" value="Aminopeptidase N"/>
    <property type="match status" value="1"/>
</dbReference>
<dbReference type="Gene3D" id="1.25.50.10">
    <property type="entry name" value="Peptidase M1, alanyl aminopeptidase, C-terminal domain"/>
    <property type="match status" value="1"/>
</dbReference>
<dbReference type="InterPro" id="IPR038438">
    <property type="entry name" value="PepN_Ig-like_sf"/>
</dbReference>
<gene>
    <name evidence="4" type="ORF">TSOC_006429</name>
</gene>
<organism evidence="4 5">
    <name type="scientific">Tetrabaena socialis</name>
    <dbReference type="NCBI Taxonomy" id="47790"/>
    <lineage>
        <taxon>Eukaryota</taxon>
        <taxon>Viridiplantae</taxon>
        <taxon>Chlorophyta</taxon>
        <taxon>core chlorophytes</taxon>
        <taxon>Chlorophyceae</taxon>
        <taxon>CS clade</taxon>
        <taxon>Chlamydomonadales</taxon>
        <taxon>Tetrabaenaceae</taxon>
        <taxon>Tetrabaena</taxon>
    </lineage>
</organism>
<keyword evidence="1 4" id="KW-0378">Hydrolase</keyword>
<dbReference type="GO" id="GO:0008270">
    <property type="term" value="F:zinc ion binding"/>
    <property type="evidence" value="ECO:0007669"/>
    <property type="project" value="InterPro"/>
</dbReference>
<dbReference type="InterPro" id="IPR024601">
    <property type="entry name" value="Peptidase_M1_pepN_C"/>
</dbReference>
<name>A0A2J8A3N8_9CHLO</name>
<dbReference type="InterPro" id="IPR012779">
    <property type="entry name" value="Peptidase_M1_pepN"/>
</dbReference>
<reference evidence="4 5" key="1">
    <citation type="journal article" date="2017" name="Mol. Biol. Evol.">
        <title>The 4-celled Tetrabaena socialis nuclear genome reveals the essential components for genetic control of cell number at the origin of multicellularity in the volvocine lineage.</title>
        <authorList>
            <person name="Featherston J."/>
            <person name="Arakaki Y."/>
            <person name="Hanschen E.R."/>
            <person name="Ferris P.J."/>
            <person name="Michod R.E."/>
            <person name="Olson B.J.S.C."/>
            <person name="Nozaki H."/>
            <person name="Durand P.M."/>
        </authorList>
    </citation>
    <scope>NUCLEOTIDE SEQUENCE [LARGE SCALE GENOMIC DNA]</scope>
    <source>
        <strain evidence="4 5">NIES-571</strain>
    </source>
</reference>
<dbReference type="PANTHER" id="PTHR46322">
    <property type="entry name" value="PUROMYCIN-SENSITIVE AMINOPEPTIDASE"/>
    <property type="match status" value="1"/>
</dbReference>
<evidence type="ECO:0000313" key="5">
    <source>
        <dbReference type="Proteomes" id="UP000236333"/>
    </source>
</evidence>
<proteinExistence type="predicted"/>
<dbReference type="OrthoDB" id="539176at2759"/>
<dbReference type="AlphaFoldDB" id="A0A2J8A3N8"/>
<evidence type="ECO:0000313" key="4">
    <source>
        <dbReference type="EMBL" id="PNH07130.1"/>
    </source>
</evidence>
<dbReference type="Pfam" id="PF11940">
    <property type="entry name" value="DUF3458"/>
    <property type="match status" value="1"/>
</dbReference>
<dbReference type="InterPro" id="IPR037144">
    <property type="entry name" value="Peptidase_M1_pepN_C_sf"/>
</dbReference>
<keyword evidence="5" id="KW-1185">Reference proteome</keyword>
<evidence type="ECO:0000256" key="1">
    <source>
        <dbReference type="ARBA" id="ARBA00022438"/>
    </source>
</evidence>
<evidence type="ECO:0000259" key="3">
    <source>
        <dbReference type="Pfam" id="PF17432"/>
    </source>
</evidence>
<dbReference type="GO" id="GO:0004177">
    <property type="term" value="F:aminopeptidase activity"/>
    <property type="evidence" value="ECO:0007669"/>
    <property type="project" value="UniProtKB-KW"/>
</dbReference>
<feature type="domain" description="Peptidase M1 alanyl aminopeptidase Ig-like fold" evidence="2">
    <location>
        <begin position="44"/>
        <end position="151"/>
    </location>
</feature>
<dbReference type="Gene3D" id="2.60.40.1840">
    <property type="match status" value="1"/>
</dbReference>
<sequence length="208" mass="22295">MATAATEIEEIPESSGNFCTQVGRALRSTTSAAGFGVGWYSQAGTPHLRASSSYDAVARSYTLTFKQHTPPSPGQEAKEPVLIPIKLGLLGPEGADMQLRLQGADGSVTDMGTEAVLRFESSEASFTFLEVAAEPVPSLLRGFSAPVRLEVEGQGDEQLQFLLAHDTDPFNRQYDSGRQAAMRAQLERIVAHKGLSDNVLEIAAKSLK</sequence>
<comment type="caution">
    <text evidence="4">The sequence shown here is derived from an EMBL/GenBank/DDBJ whole genome shotgun (WGS) entry which is preliminary data.</text>
</comment>
<accession>A0A2J8A3N8</accession>
<keyword evidence="1 4" id="KW-0031">Aminopeptidase</keyword>
<dbReference type="Proteomes" id="UP000236333">
    <property type="component" value="Unassembled WGS sequence"/>
</dbReference>
<keyword evidence="1 4" id="KW-0645">Protease</keyword>
<dbReference type="EMBL" id="PGGS01000195">
    <property type="protein sequence ID" value="PNH07130.1"/>
    <property type="molecule type" value="Genomic_DNA"/>
</dbReference>
<protein>
    <submittedName>
        <fullName evidence="4">M1 family aminopeptidase</fullName>
    </submittedName>
</protein>
<dbReference type="InterPro" id="IPR035414">
    <property type="entry name" value="Peptidase_M1_pepN_Ig-like"/>
</dbReference>
<dbReference type="PANTHER" id="PTHR46322:SF1">
    <property type="entry name" value="PUROMYCIN-SENSITIVE AMINOPEPTIDASE"/>
    <property type="match status" value="1"/>
</dbReference>